<feature type="transmembrane region" description="Helical" evidence="9">
    <location>
        <begin position="124"/>
        <end position="142"/>
    </location>
</feature>
<dbReference type="InterPro" id="IPR038731">
    <property type="entry name" value="RgtA/B/C-like"/>
</dbReference>
<keyword evidence="6 9" id="KW-1133">Transmembrane helix</keyword>
<evidence type="ECO:0000256" key="1">
    <source>
        <dbReference type="ARBA" id="ARBA00004651"/>
    </source>
</evidence>
<sequence>MALFAPAVLSLALGLWGVRRGGSMWRDEAVTYDMARRSLPDLWSTLAGVDAVHGLYYLFMHVLFMVSGGLDPLLVLRLPSVLATVAAAGTVALLGHRLAGPRAGLLAGTVFAVLPQVQRYGQEGRSYAVVCALVVWATYLLARAVRSRGGGRAWAAYGAVLLAACLLHEFAVLALAAHAPAVPRGARRGWARAAVTVLVAMAPLGALSLSQSDQVSWIGGPGTGAYAGFAGLAVLGVACARILGLGAARRSRQPMVANRSAPHNRPAVPANRSAPHNRRPKPTEAPTLTPRPPRFATSAASHPRLPALGLALLVLPALLLLLVSLVKPLYVDRYVLYGQTGTALLAGAALDRLIRAAGRIRTVALVGAGAAVLALIPVTLQLRTPESRTDDVTAVARAVAEAGAQGDGVLYMPARRRVWSLPDPGSVRGLRDLALERGPVASHTLYGTEVPALVIRARLLATPRVVAVRDPAGQPLDRTPREIVKRRVLALYFEECGTRRVRGARVTVYAHPGEC</sequence>
<evidence type="ECO:0000256" key="9">
    <source>
        <dbReference type="SAM" id="Phobius"/>
    </source>
</evidence>
<evidence type="ECO:0000313" key="12">
    <source>
        <dbReference type="Proteomes" id="UP000600365"/>
    </source>
</evidence>
<name>A0A917YBX8_9ACTN</name>
<evidence type="ECO:0000256" key="6">
    <source>
        <dbReference type="ARBA" id="ARBA00022989"/>
    </source>
</evidence>
<proteinExistence type="predicted"/>
<feature type="domain" description="Glycosyltransferase RgtA/B/C/D-like" evidence="10">
    <location>
        <begin position="72"/>
        <end position="198"/>
    </location>
</feature>
<dbReference type="GO" id="GO:0016763">
    <property type="term" value="F:pentosyltransferase activity"/>
    <property type="evidence" value="ECO:0007669"/>
    <property type="project" value="TreeGrafter"/>
</dbReference>
<feature type="transmembrane region" description="Helical" evidence="9">
    <location>
        <begin position="226"/>
        <end position="248"/>
    </location>
</feature>
<comment type="subcellular location">
    <subcellularLocation>
        <location evidence="1">Cell membrane</location>
        <topology evidence="1">Multi-pass membrane protein</topology>
    </subcellularLocation>
</comment>
<dbReference type="GO" id="GO:0005886">
    <property type="term" value="C:plasma membrane"/>
    <property type="evidence" value="ECO:0007669"/>
    <property type="project" value="UniProtKB-SubCell"/>
</dbReference>
<evidence type="ECO:0000313" key="11">
    <source>
        <dbReference type="EMBL" id="GGN87672.1"/>
    </source>
</evidence>
<evidence type="ECO:0000256" key="3">
    <source>
        <dbReference type="ARBA" id="ARBA00022676"/>
    </source>
</evidence>
<comment type="caution">
    <text evidence="11">The sequence shown here is derived from an EMBL/GenBank/DDBJ whole genome shotgun (WGS) entry which is preliminary data.</text>
</comment>
<dbReference type="AlphaFoldDB" id="A0A917YBX8"/>
<reference evidence="11 12" key="1">
    <citation type="journal article" date="2014" name="Int. J. Syst. Evol. Microbiol.">
        <title>Complete genome sequence of Corynebacterium casei LMG S-19264T (=DSM 44701T), isolated from a smear-ripened cheese.</title>
        <authorList>
            <consortium name="US DOE Joint Genome Institute (JGI-PGF)"/>
            <person name="Walter F."/>
            <person name="Albersmeier A."/>
            <person name="Kalinowski J."/>
            <person name="Ruckert C."/>
        </authorList>
    </citation>
    <scope>NUCLEOTIDE SEQUENCE [LARGE SCALE GENOMIC DNA]</scope>
    <source>
        <strain evidence="11 12">CGMCC 4.7111</strain>
    </source>
</reference>
<accession>A0A917YBX8</accession>
<dbReference type="EMBL" id="BMMM01000020">
    <property type="protein sequence ID" value="GGN87672.1"/>
    <property type="molecule type" value="Genomic_DNA"/>
</dbReference>
<feature type="region of interest" description="Disordered" evidence="8">
    <location>
        <begin position="254"/>
        <end position="299"/>
    </location>
</feature>
<evidence type="ECO:0000256" key="8">
    <source>
        <dbReference type="SAM" id="MobiDB-lite"/>
    </source>
</evidence>
<dbReference type="PANTHER" id="PTHR33908:SF3">
    <property type="entry name" value="UNDECAPRENYL PHOSPHATE-ALPHA-4-AMINO-4-DEOXY-L-ARABINOSE ARABINOSYL TRANSFERASE"/>
    <property type="match status" value="1"/>
</dbReference>
<feature type="transmembrane region" description="Helical" evidence="9">
    <location>
        <begin position="362"/>
        <end position="380"/>
    </location>
</feature>
<evidence type="ECO:0000256" key="7">
    <source>
        <dbReference type="ARBA" id="ARBA00023136"/>
    </source>
</evidence>
<dbReference type="Pfam" id="PF13231">
    <property type="entry name" value="PMT_2"/>
    <property type="match status" value="1"/>
</dbReference>
<keyword evidence="12" id="KW-1185">Reference proteome</keyword>
<dbReference type="InterPro" id="IPR050297">
    <property type="entry name" value="LipidA_mod_glycosyltrf_83"/>
</dbReference>
<dbReference type="GO" id="GO:0010041">
    <property type="term" value="P:response to iron(III) ion"/>
    <property type="evidence" value="ECO:0007669"/>
    <property type="project" value="TreeGrafter"/>
</dbReference>
<protein>
    <recommendedName>
        <fullName evidence="10">Glycosyltransferase RgtA/B/C/D-like domain-containing protein</fullName>
    </recommendedName>
</protein>
<evidence type="ECO:0000259" key="10">
    <source>
        <dbReference type="Pfam" id="PF13231"/>
    </source>
</evidence>
<gene>
    <name evidence="11" type="ORF">GCM10011579_080730</name>
</gene>
<dbReference type="GO" id="GO:0009103">
    <property type="term" value="P:lipopolysaccharide biosynthetic process"/>
    <property type="evidence" value="ECO:0007669"/>
    <property type="project" value="UniProtKB-ARBA"/>
</dbReference>
<keyword evidence="5 9" id="KW-0812">Transmembrane</keyword>
<evidence type="ECO:0000256" key="5">
    <source>
        <dbReference type="ARBA" id="ARBA00022692"/>
    </source>
</evidence>
<feature type="transmembrane region" description="Helical" evidence="9">
    <location>
        <begin position="189"/>
        <end position="206"/>
    </location>
</feature>
<feature type="transmembrane region" description="Helical" evidence="9">
    <location>
        <begin position="44"/>
        <end position="66"/>
    </location>
</feature>
<keyword evidence="7 9" id="KW-0472">Membrane</keyword>
<feature type="transmembrane region" description="Helical" evidence="9">
    <location>
        <begin position="73"/>
        <end position="93"/>
    </location>
</feature>
<organism evidence="11 12">
    <name type="scientific">Streptomyces albiflavescens</name>
    <dbReference type="NCBI Taxonomy" id="1623582"/>
    <lineage>
        <taxon>Bacteria</taxon>
        <taxon>Bacillati</taxon>
        <taxon>Actinomycetota</taxon>
        <taxon>Actinomycetes</taxon>
        <taxon>Kitasatosporales</taxon>
        <taxon>Streptomycetaceae</taxon>
        <taxon>Streptomyces</taxon>
    </lineage>
</organism>
<keyword evidence="2" id="KW-1003">Cell membrane</keyword>
<keyword evidence="4" id="KW-0808">Transferase</keyword>
<evidence type="ECO:0000256" key="2">
    <source>
        <dbReference type="ARBA" id="ARBA00022475"/>
    </source>
</evidence>
<feature type="transmembrane region" description="Helical" evidence="9">
    <location>
        <begin position="307"/>
        <end position="328"/>
    </location>
</feature>
<evidence type="ECO:0000256" key="4">
    <source>
        <dbReference type="ARBA" id="ARBA00022679"/>
    </source>
</evidence>
<dbReference type="RefSeq" id="WP_229703665.1">
    <property type="nucleotide sequence ID" value="NZ_BMMM01000020.1"/>
</dbReference>
<keyword evidence="3" id="KW-0328">Glycosyltransferase</keyword>
<dbReference type="PANTHER" id="PTHR33908">
    <property type="entry name" value="MANNOSYLTRANSFERASE YKCB-RELATED"/>
    <property type="match status" value="1"/>
</dbReference>
<dbReference type="Proteomes" id="UP000600365">
    <property type="component" value="Unassembled WGS sequence"/>
</dbReference>
<feature type="transmembrane region" description="Helical" evidence="9">
    <location>
        <begin position="154"/>
        <end position="177"/>
    </location>
</feature>